<evidence type="ECO:0000313" key="1">
    <source>
        <dbReference type="EMBL" id="MBW0553647.1"/>
    </source>
</evidence>
<proteinExistence type="predicted"/>
<sequence length="92" mass="10319">MKASILKLSWLQPCFVRKCPALTDVFEARPRRHHRHALLTALDRSPPSAHPQLALNYFPLVQRPSSNCGVSEGSIKSFKITTNRQIVALLVS</sequence>
<organism evidence="1 2">
    <name type="scientific">Austropuccinia psidii MF-1</name>
    <dbReference type="NCBI Taxonomy" id="1389203"/>
    <lineage>
        <taxon>Eukaryota</taxon>
        <taxon>Fungi</taxon>
        <taxon>Dikarya</taxon>
        <taxon>Basidiomycota</taxon>
        <taxon>Pucciniomycotina</taxon>
        <taxon>Pucciniomycetes</taxon>
        <taxon>Pucciniales</taxon>
        <taxon>Sphaerophragmiaceae</taxon>
        <taxon>Austropuccinia</taxon>
    </lineage>
</organism>
<evidence type="ECO:0000313" key="2">
    <source>
        <dbReference type="Proteomes" id="UP000765509"/>
    </source>
</evidence>
<dbReference type="EMBL" id="AVOT02060100">
    <property type="protein sequence ID" value="MBW0553647.1"/>
    <property type="molecule type" value="Genomic_DNA"/>
</dbReference>
<name>A0A9Q3J0W5_9BASI</name>
<dbReference type="AlphaFoldDB" id="A0A9Q3J0W5"/>
<reference evidence="1" key="1">
    <citation type="submission" date="2021-03" db="EMBL/GenBank/DDBJ databases">
        <title>Draft genome sequence of rust myrtle Austropuccinia psidii MF-1, a brazilian biotype.</title>
        <authorList>
            <person name="Quecine M.C."/>
            <person name="Pachon D.M.R."/>
            <person name="Bonatelli M.L."/>
            <person name="Correr F.H."/>
            <person name="Franceschini L.M."/>
            <person name="Leite T.F."/>
            <person name="Margarido G.R.A."/>
            <person name="Almeida C.A."/>
            <person name="Ferrarezi J.A."/>
            <person name="Labate C.A."/>
        </authorList>
    </citation>
    <scope>NUCLEOTIDE SEQUENCE</scope>
    <source>
        <strain evidence="1">MF-1</strain>
    </source>
</reference>
<dbReference type="Proteomes" id="UP000765509">
    <property type="component" value="Unassembled WGS sequence"/>
</dbReference>
<gene>
    <name evidence="1" type="ORF">O181_093362</name>
</gene>
<accession>A0A9Q3J0W5</accession>
<comment type="caution">
    <text evidence="1">The sequence shown here is derived from an EMBL/GenBank/DDBJ whole genome shotgun (WGS) entry which is preliminary data.</text>
</comment>
<keyword evidence="2" id="KW-1185">Reference proteome</keyword>
<protein>
    <submittedName>
        <fullName evidence="1">Uncharacterized protein</fullName>
    </submittedName>
</protein>